<keyword evidence="1" id="KW-0687">Ribonucleoprotein</keyword>
<keyword evidence="1" id="KW-0689">Ribosomal protein</keyword>
<name>A0A0B1TDB6_OESDE</name>
<sequence>MRFNRKWKRWGTFYVMQRHYDHLMSAPFQRKTVERNKGLPREYPSSSAFHIAVLCFRTVHDGALNKSNSKTRFLTVSDE</sequence>
<gene>
    <name evidence="1" type="ORF">OESDEN_04801</name>
</gene>
<proteinExistence type="predicted"/>
<keyword evidence="2" id="KW-1185">Reference proteome</keyword>
<protein>
    <submittedName>
        <fullName evidence="1">30S ribosomal protein S12P domain protein</fullName>
    </submittedName>
</protein>
<dbReference type="Proteomes" id="UP000053660">
    <property type="component" value="Unassembled WGS sequence"/>
</dbReference>
<evidence type="ECO:0000313" key="2">
    <source>
        <dbReference type="Proteomes" id="UP000053660"/>
    </source>
</evidence>
<organism evidence="1 2">
    <name type="scientific">Oesophagostomum dentatum</name>
    <name type="common">Nodular worm</name>
    <dbReference type="NCBI Taxonomy" id="61180"/>
    <lineage>
        <taxon>Eukaryota</taxon>
        <taxon>Metazoa</taxon>
        <taxon>Ecdysozoa</taxon>
        <taxon>Nematoda</taxon>
        <taxon>Chromadorea</taxon>
        <taxon>Rhabditida</taxon>
        <taxon>Rhabditina</taxon>
        <taxon>Rhabditomorpha</taxon>
        <taxon>Strongyloidea</taxon>
        <taxon>Strongylidae</taxon>
        <taxon>Oesophagostomum</taxon>
    </lineage>
</organism>
<dbReference type="AlphaFoldDB" id="A0A0B1TDB6"/>
<evidence type="ECO:0000313" key="1">
    <source>
        <dbReference type="EMBL" id="KHJ95254.1"/>
    </source>
</evidence>
<dbReference type="GO" id="GO:0005840">
    <property type="term" value="C:ribosome"/>
    <property type="evidence" value="ECO:0007669"/>
    <property type="project" value="UniProtKB-KW"/>
</dbReference>
<dbReference type="EMBL" id="KN550025">
    <property type="protein sequence ID" value="KHJ95254.1"/>
    <property type="molecule type" value="Genomic_DNA"/>
</dbReference>
<reference evidence="1 2" key="1">
    <citation type="submission" date="2014-03" db="EMBL/GenBank/DDBJ databases">
        <title>Draft genome of the hookworm Oesophagostomum dentatum.</title>
        <authorList>
            <person name="Mitreva M."/>
        </authorList>
    </citation>
    <scope>NUCLEOTIDE SEQUENCE [LARGE SCALE GENOMIC DNA]</scope>
    <source>
        <strain evidence="1 2">OD-Hann</strain>
    </source>
</reference>
<accession>A0A0B1TDB6</accession>